<name>A0ABP0IMX6_9DINO</name>
<feature type="region of interest" description="Disordered" evidence="5">
    <location>
        <begin position="39"/>
        <end position="109"/>
    </location>
</feature>
<feature type="region of interest" description="Disordered" evidence="5">
    <location>
        <begin position="262"/>
        <end position="318"/>
    </location>
</feature>
<dbReference type="InterPro" id="IPR004853">
    <property type="entry name" value="Sugar_P_trans_dom"/>
</dbReference>
<dbReference type="PANTHER" id="PTHR11132">
    <property type="entry name" value="SOLUTE CARRIER FAMILY 35"/>
    <property type="match status" value="1"/>
</dbReference>
<evidence type="ECO:0000256" key="1">
    <source>
        <dbReference type="ARBA" id="ARBA00004141"/>
    </source>
</evidence>
<comment type="caution">
    <text evidence="8">The sequence shown here is derived from an EMBL/GenBank/DDBJ whole genome shotgun (WGS) entry which is preliminary data.</text>
</comment>
<sequence>MFDDLYEQEDDGAEMPKAADFDGAGLYEEEFDLDDDEVFDFGDEIGHAGPAAVFDGATSQTSQTSRMAMSTKSSRRRGSRGSSRGPSSETKKWRSGHIPSPPSLAGNIEEAWRGPFTPGQKIAYWRLRNAADAEGGMPGYRQSIILASDPGPTGSIWVRNDRGRIVQVSREQLRHLHGEEAWIPMKTSLCFALPKKTFRTSMVWDNTTFEVFYLHQLKYLTYHNFPLEELYYLYRMHLVEQEVLVPDAGAACLDARGNPLEPTPLTPAMAPVPEDMDTTSVPASMRRSIEGNESEAKRLRTSTSSMPPTPSLSRRTSLTTPFPQAEALARQISVRTQASAAMQPVPEHNWEEKPAAAEVRNDAAAPAPEGNEATDENLNIALDRDKTVFAMSKVSVEETVETMMSVTSFIFCSVSMIVFNKLVITAFPFESTLTALQMAFTVLVLLAAFPFLHIGSFRDALRWSLVAPCFAGGLLTAMLALKHCTLTLVIVVRALTPIFTLLAESFNNGCKVNRQELLSILIAVLGALLYTKELGFEHLVGVGWIFVNTCFSVLLRLLQRRMLAADQDPVDISKGGCSLINNAMGLLPLLATAYITGEFEEAPNQLALLSSQELIFMGISCVVAAAISYANIWCQSLISATSMLILVNLTRFLVILLDATLLHTDRLSTLQLLGALITVLGGALRFTNAAAVTVTVTFGAVHPVTSTVSSYMAWHWRCLTHNQRRSLQQLPTLLRRHRKSHDCSK</sequence>
<feature type="region of interest" description="Disordered" evidence="5">
    <location>
        <begin position="1"/>
        <end position="23"/>
    </location>
</feature>
<dbReference type="InterPro" id="IPR050186">
    <property type="entry name" value="TPT_transporter"/>
</dbReference>
<keyword evidence="4 6" id="KW-0472">Membrane</keyword>
<dbReference type="Proteomes" id="UP001642484">
    <property type="component" value="Unassembled WGS sequence"/>
</dbReference>
<feature type="compositionally biased region" description="Acidic residues" evidence="5">
    <location>
        <begin position="1"/>
        <end position="13"/>
    </location>
</feature>
<keyword evidence="9" id="KW-1185">Reference proteome</keyword>
<keyword evidence="3 6" id="KW-1133">Transmembrane helix</keyword>
<feature type="compositionally biased region" description="Low complexity" evidence="5">
    <location>
        <begin position="301"/>
        <end position="318"/>
    </location>
</feature>
<evidence type="ECO:0000256" key="6">
    <source>
        <dbReference type="SAM" id="Phobius"/>
    </source>
</evidence>
<protein>
    <recommendedName>
        <fullName evidence="7">Sugar phosphate transporter domain-containing protein</fullName>
    </recommendedName>
</protein>
<feature type="compositionally biased region" description="Basic and acidic residues" evidence="5">
    <location>
        <begin position="287"/>
        <end position="298"/>
    </location>
</feature>
<feature type="domain" description="Sugar phosphate transporter" evidence="7">
    <location>
        <begin position="409"/>
        <end position="683"/>
    </location>
</feature>
<feature type="compositionally biased region" description="Polar residues" evidence="5">
    <location>
        <begin position="57"/>
        <end position="72"/>
    </location>
</feature>
<proteinExistence type="predicted"/>
<evidence type="ECO:0000256" key="5">
    <source>
        <dbReference type="SAM" id="MobiDB-lite"/>
    </source>
</evidence>
<dbReference type="EMBL" id="CAXAMN010003202">
    <property type="protein sequence ID" value="CAK9003382.1"/>
    <property type="molecule type" value="Genomic_DNA"/>
</dbReference>
<evidence type="ECO:0000259" key="7">
    <source>
        <dbReference type="Pfam" id="PF03151"/>
    </source>
</evidence>
<feature type="transmembrane region" description="Helical" evidence="6">
    <location>
        <begin position="669"/>
        <end position="686"/>
    </location>
</feature>
<gene>
    <name evidence="8" type="ORF">CCMP2556_LOCUS7264</name>
</gene>
<evidence type="ECO:0000256" key="4">
    <source>
        <dbReference type="ARBA" id="ARBA00023136"/>
    </source>
</evidence>
<evidence type="ECO:0000256" key="3">
    <source>
        <dbReference type="ARBA" id="ARBA00022989"/>
    </source>
</evidence>
<organism evidence="8 9">
    <name type="scientific">Durusdinium trenchii</name>
    <dbReference type="NCBI Taxonomy" id="1381693"/>
    <lineage>
        <taxon>Eukaryota</taxon>
        <taxon>Sar</taxon>
        <taxon>Alveolata</taxon>
        <taxon>Dinophyceae</taxon>
        <taxon>Suessiales</taxon>
        <taxon>Symbiodiniaceae</taxon>
        <taxon>Durusdinium</taxon>
    </lineage>
</organism>
<comment type="subcellular location">
    <subcellularLocation>
        <location evidence="1">Membrane</location>
        <topology evidence="1">Multi-pass membrane protein</topology>
    </subcellularLocation>
</comment>
<accession>A0ABP0IMX6</accession>
<feature type="transmembrane region" description="Helical" evidence="6">
    <location>
        <begin position="638"/>
        <end position="657"/>
    </location>
</feature>
<evidence type="ECO:0000313" key="8">
    <source>
        <dbReference type="EMBL" id="CAK9003382.1"/>
    </source>
</evidence>
<feature type="transmembrane region" description="Helical" evidence="6">
    <location>
        <begin position="614"/>
        <end position="632"/>
    </location>
</feature>
<keyword evidence="2 6" id="KW-0812">Transmembrane</keyword>
<evidence type="ECO:0000256" key="2">
    <source>
        <dbReference type="ARBA" id="ARBA00022692"/>
    </source>
</evidence>
<reference evidence="8 9" key="1">
    <citation type="submission" date="2024-02" db="EMBL/GenBank/DDBJ databases">
        <authorList>
            <person name="Chen Y."/>
            <person name="Shah S."/>
            <person name="Dougan E. K."/>
            <person name="Thang M."/>
            <person name="Chan C."/>
        </authorList>
    </citation>
    <scope>NUCLEOTIDE SEQUENCE [LARGE SCALE GENOMIC DNA]</scope>
</reference>
<dbReference type="Pfam" id="PF03151">
    <property type="entry name" value="TPT"/>
    <property type="match status" value="1"/>
</dbReference>
<feature type="transmembrane region" description="Helical" evidence="6">
    <location>
        <begin position="435"/>
        <end position="454"/>
    </location>
</feature>
<feature type="transmembrane region" description="Helical" evidence="6">
    <location>
        <begin position="538"/>
        <end position="558"/>
    </location>
</feature>
<evidence type="ECO:0000313" key="9">
    <source>
        <dbReference type="Proteomes" id="UP001642484"/>
    </source>
</evidence>